<accession>A0A0D2GQK5</accession>
<dbReference type="GeneID" id="25303368"/>
<name>A0A0D2GQK5_9EURO</name>
<gene>
    <name evidence="1" type="ORF">Z517_03878</name>
</gene>
<evidence type="ECO:0000313" key="1">
    <source>
        <dbReference type="EMBL" id="KIW80855.1"/>
    </source>
</evidence>
<dbReference type="EMBL" id="KN846971">
    <property type="protein sequence ID" value="KIW80855.1"/>
    <property type="molecule type" value="Genomic_DNA"/>
</dbReference>
<dbReference type="Proteomes" id="UP000053029">
    <property type="component" value="Unassembled WGS sequence"/>
</dbReference>
<dbReference type="VEuPathDB" id="FungiDB:Z517_03878"/>
<dbReference type="OrthoDB" id="2922289at2759"/>
<dbReference type="PANTHER" id="PTHR40788">
    <property type="entry name" value="CLR5 DOMAIN-CONTAINING PROTEIN-RELATED"/>
    <property type="match status" value="1"/>
</dbReference>
<dbReference type="AlphaFoldDB" id="A0A0D2GQK5"/>
<dbReference type="HOGENOM" id="CLU_073633_0_0_1"/>
<evidence type="ECO:0000313" key="2">
    <source>
        <dbReference type="Proteomes" id="UP000053029"/>
    </source>
</evidence>
<organism evidence="1 2">
    <name type="scientific">Fonsecaea pedrosoi CBS 271.37</name>
    <dbReference type="NCBI Taxonomy" id="1442368"/>
    <lineage>
        <taxon>Eukaryota</taxon>
        <taxon>Fungi</taxon>
        <taxon>Dikarya</taxon>
        <taxon>Ascomycota</taxon>
        <taxon>Pezizomycotina</taxon>
        <taxon>Eurotiomycetes</taxon>
        <taxon>Chaetothyriomycetidae</taxon>
        <taxon>Chaetothyriales</taxon>
        <taxon>Herpotrichiellaceae</taxon>
        <taxon>Fonsecaea</taxon>
    </lineage>
</organism>
<proteinExistence type="predicted"/>
<keyword evidence="2" id="KW-1185">Reference proteome</keyword>
<dbReference type="PANTHER" id="PTHR40788:SF2">
    <property type="entry name" value="CLR5 DOMAIN-CONTAINING PROTEIN"/>
    <property type="match status" value="1"/>
</dbReference>
<protein>
    <submittedName>
        <fullName evidence="1">Uncharacterized protein</fullName>
    </submittedName>
</protein>
<reference evidence="1 2" key="1">
    <citation type="submission" date="2015-01" db="EMBL/GenBank/DDBJ databases">
        <title>The Genome Sequence of Fonsecaea pedrosoi CBS 271.37.</title>
        <authorList>
            <consortium name="The Broad Institute Genomics Platform"/>
            <person name="Cuomo C."/>
            <person name="de Hoog S."/>
            <person name="Gorbushina A."/>
            <person name="Stielow B."/>
            <person name="Teixiera M."/>
            <person name="Abouelleil A."/>
            <person name="Chapman S.B."/>
            <person name="Priest M."/>
            <person name="Young S.K."/>
            <person name="Wortman J."/>
            <person name="Nusbaum C."/>
            <person name="Birren B."/>
        </authorList>
    </citation>
    <scope>NUCLEOTIDE SEQUENCE [LARGE SCALE GENOMIC DNA]</scope>
    <source>
        <strain evidence="1 2">CBS 271.37</strain>
    </source>
</reference>
<dbReference type="RefSeq" id="XP_013284663.1">
    <property type="nucleotide sequence ID" value="XM_013429209.1"/>
</dbReference>
<sequence>MTSRANPNLPVPLSFPSPAEVRNKSRAYAKEIFRSWSTLRTILARREEVIRKRWMNKRKEQRKKILLAAWPGMPKRHRPDFHELEKPAPRAASRDVEAFKYPYVNQEDLLQGRALLLFLNSRGRNPPHTFAHADLNAMHVGQTSKIIIPVFLNGYTMYISSISDAGSYGRLVSWDDPDDAFMLIQYSLQFRPGTGLLVLEVQSQIYSFLLECCYQLFHDVPRDELANLQLLEQPEPPPIVASETSYAQLSSLAAEAPYRPPAKLDTHRLVLLVEAKQAADEDHIWFLREDP</sequence>
<dbReference type="STRING" id="1442368.A0A0D2GQK5"/>